<dbReference type="Pfam" id="PF03663">
    <property type="entry name" value="Glyco_hydro_76"/>
    <property type="match status" value="1"/>
</dbReference>
<dbReference type="EMBL" id="KZ559159">
    <property type="protein sequence ID" value="PLB35732.1"/>
    <property type="molecule type" value="Genomic_DNA"/>
</dbReference>
<dbReference type="AlphaFoldDB" id="A0A2I2F504"/>
<protein>
    <recommendedName>
        <fullName evidence="4 10">Mannan endo-1,6-alpha-mannosidase</fullName>
        <ecNumber evidence="4 10">3.2.1.101</ecNumber>
    </recommendedName>
</protein>
<dbReference type="PIRSF" id="PIRSF016302">
    <property type="entry name" value="Man_a_manosd"/>
    <property type="match status" value="1"/>
</dbReference>
<comment type="similarity">
    <text evidence="3 10">Belongs to the glycosyl hydrolase 76 family.</text>
</comment>
<evidence type="ECO:0000256" key="6">
    <source>
        <dbReference type="ARBA" id="ARBA00022801"/>
    </source>
</evidence>
<dbReference type="InterPro" id="IPR014480">
    <property type="entry name" value="Mannan-1_6-alpha_mannosidase"/>
</dbReference>
<feature type="transmembrane region" description="Helical" evidence="12">
    <location>
        <begin position="460"/>
        <end position="481"/>
    </location>
</feature>
<dbReference type="InterPro" id="IPR008928">
    <property type="entry name" value="6-hairpin_glycosidase_sf"/>
</dbReference>
<accession>A0A2I2F504</accession>
<evidence type="ECO:0000256" key="8">
    <source>
        <dbReference type="ARBA" id="ARBA00023180"/>
    </source>
</evidence>
<evidence type="ECO:0000313" key="15">
    <source>
        <dbReference type="Proteomes" id="UP000234585"/>
    </source>
</evidence>
<dbReference type="OrthoDB" id="4187847at2759"/>
<dbReference type="GO" id="GO:0008496">
    <property type="term" value="F:mannan endo-1,6-alpha-mannosidase activity"/>
    <property type="evidence" value="ECO:0007669"/>
    <property type="project" value="UniProtKB-UniRule"/>
</dbReference>
<dbReference type="FunFam" id="1.50.10.20:FF:000006">
    <property type="entry name" value="Mannan endo-1,6-alpha-mannosidase"/>
    <property type="match status" value="1"/>
</dbReference>
<dbReference type="InterPro" id="IPR005198">
    <property type="entry name" value="Glyco_hydro_76"/>
</dbReference>
<keyword evidence="8" id="KW-0325">Glycoprotein</keyword>
<organism evidence="14 15">
    <name type="scientific">Aspergillus candidus</name>
    <dbReference type="NCBI Taxonomy" id="41067"/>
    <lineage>
        <taxon>Eukaryota</taxon>
        <taxon>Fungi</taxon>
        <taxon>Dikarya</taxon>
        <taxon>Ascomycota</taxon>
        <taxon>Pezizomycotina</taxon>
        <taxon>Eurotiomycetes</taxon>
        <taxon>Eurotiomycetidae</taxon>
        <taxon>Eurotiales</taxon>
        <taxon>Aspergillaceae</taxon>
        <taxon>Aspergillus</taxon>
        <taxon>Aspergillus subgen. Circumdati</taxon>
    </lineage>
</organism>
<gene>
    <name evidence="14" type="ORF">BDW47DRAFT_133345</name>
</gene>
<keyword evidence="6 10" id="KW-0378">Hydrolase</keyword>
<dbReference type="PANTHER" id="PTHR12145:SF36">
    <property type="entry name" value="MANNAN ENDO-1,6-ALPHA-MANNOSIDASE DCW1"/>
    <property type="match status" value="1"/>
</dbReference>
<evidence type="ECO:0000256" key="11">
    <source>
        <dbReference type="SAM" id="MobiDB-lite"/>
    </source>
</evidence>
<evidence type="ECO:0000256" key="13">
    <source>
        <dbReference type="SAM" id="SignalP"/>
    </source>
</evidence>
<evidence type="ECO:0000256" key="9">
    <source>
        <dbReference type="ARBA" id="ARBA00023295"/>
    </source>
</evidence>
<evidence type="ECO:0000256" key="2">
    <source>
        <dbReference type="ARBA" id="ARBA00004308"/>
    </source>
</evidence>
<keyword evidence="15" id="KW-1185">Reference proteome</keyword>
<evidence type="ECO:0000256" key="3">
    <source>
        <dbReference type="ARBA" id="ARBA00009699"/>
    </source>
</evidence>
<evidence type="ECO:0000313" key="14">
    <source>
        <dbReference type="EMBL" id="PLB35732.1"/>
    </source>
</evidence>
<dbReference type="GO" id="GO:0009272">
    <property type="term" value="P:fungal-type cell wall biogenesis"/>
    <property type="evidence" value="ECO:0007669"/>
    <property type="project" value="TreeGrafter"/>
</dbReference>
<evidence type="ECO:0000256" key="4">
    <source>
        <dbReference type="ARBA" id="ARBA00012350"/>
    </source>
</evidence>
<evidence type="ECO:0000256" key="1">
    <source>
        <dbReference type="ARBA" id="ARBA00001452"/>
    </source>
</evidence>
<keyword evidence="5 13" id="KW-0732">Signal</keyword>
<dbReference type="SUPFAM" id="SSF48208">
    <property type="entry name" value="Six-hairpin glycosidases"/>
    <property type="match status" value="1"/>
</dbReference>
<evidence type="ECO:0000256" key="12">
    <source>
        <dbReference type="SAM" id="Phobius"/>
    </source>
</evidence>
<keyword evidence="12" id="KW-1133">Transmembrane helix</keyword>
<feature type="compositionally biased region" description="Gly residues" evidence="11">
    <location>
        <begin position="440"/>
        <end position="449"/>
    </location>
</feature>
<feature type="compositionally biased region" description="Gly residues" evidence="11">
    <location>
        <begin position="403"/>
        <end position="427"/>
    </location>
</feature>
<dbReference type="Gene3D" id="1.50.10.20">
    <property type="match status" value="1"/>
</dbReference>
<dbReference type="STRING" id="41067.A0A2I2F504"/>
<keyword evidence="9 10" id="KW-0326">Glycosidase</keyword>
<dbReference type="GeneID" id="36524972"/>
<dbReference type="Proteomes" id="UP000234585">
    <property type="component" value="Unassembled WGS sequence"/>
</dbReference>
<sequence>MWFFETSTSLGCSLIWATLLLAQTAQSIQLDLDSPESIKKAAKQAASGMMAYYNGHQPGNIPGNLPEPYYWWEAGAMFGALVEYWYYTGDDTYNNLTTQALLHQTGPENNYMPPNQSRTLGNDDQAFWAFAAMSAAETKYPNPPPDKPQWLALAQAVFHSQVARWDNTSCGGGLKWQVFPFNNGFTYKNTVSNGCFFNLAARLAVYTGREGYADWAERVWDWTVAVGLVDGEFHFRDGTDERSNCTVFNTLQWTYNAGLYLLGAAHMYQFTGNSPLWQTRITQIIHSLDTTFFAQSNIMSEITCEPTHTCNTDQRSFKAYLARFMAHTMQIAPFTRPLLLPKLRASAAAAARQCSGPGGVCGLCWTSGVVFDGSVGVGEQMAALEVFQGLLSGGMTGRVTAGKGGISTGGGKGPAGGGGGGGGGNEGKNGEDWDWDWDGDGNGNGGSGKGRVRVTGADRFGAAVFTMFMVVVIVGALYWGVS</sequence>
<reference evidence="14 15" key="1">
    <citation type="submission" date="2017-12" db="EMBL/GenBank/DDBJ databases">
        <authorList>
            <consortium name="DOE Joint Genome Institute"/>
            <person name="Haridas S."/>
            <person name="Kjaerbolling I."/>
            <person name="Vesth T.C."/>
            <person name="Frisvad J.C."/>
            <person name="Nybo J.L."/>
            <person name="Theobald S."/>
            <person name="Kuo A."/>
            <person name="Bowyer P."/>
            <person name="Matsuda Y."/>
            <person name="Mondo S."/>
            <person name="Lyhne E.K."/>
            <person name="Kogle M.E."/>
            <person name="Clum A."/>
            <person name="Lipzen A."/>
            <person name="Salamov A."/>
            <person name="Ngan C.Y."/>
            <person name="Daum C."/>
            <person name="Chiniquy J."/>
            <person name="Barry K."/>
            <person name="LaButti K."/>
            <person name="Simmons B.A."/>
            <person name="Magnuson J.K."/>
            <person name="Mortensen U.H."/>
            <person name="Larsen T.O."/>
            <person name="Grigoriev I.V."/>
            <person name="Baker S.E."/>
            <person name="Andersen M.R."/>
            <person name="Nordberg H.P."/>
            <person name="Cantor M.N."/>
            <person name="Hua S.X."/>
        </authorList>
    </citation>
    <scope>NUCLEOTIDE SEQUENCE [LARGE SCALE GENOMIC DNA]</scope>
    <source>
        <strain evidence="14 15">CBS 102.13</strain>
    </source>
</reference>
<feature type="chain" id="PRO_5014172491" description="Mannan endo-1,6-alpha-mannosidase" evidence="13">
    <location>
        <begin position="28"/>
        <end position="482"/>
    </location>
</feature>
<keyword evidence="7 12" id="KW-0472">Membrane</keyword>
<dbReference type="GO" id="GO:0012505">
    <property type="term" value="C:endomembrane system"/>
    <property type="evidence" value="ECO:0007669"/>
    <property type="project" value="UniProtKB-SubCell"/>
</dbReference>
<dbReference type="PANTHER" id="PTHR12145">
    <property type="entry name" value="MANNAN ENDO-1,6-ALPHA-MANNOSIDASE DCW1"/>
    <property type="match status" value="1"/>
</dbReference>
<comment type="subcellular location">
    <subcellularLocation>
        <location evidence="2">Endomembrane system</location>
    </subcellularLocation>
</comment>
<dbReference type="EC" id="3.2.1.101" evidence="4 10"/>
<dbReference type="RefSeq" id="XP_024669744.1">
    <property type="nucleotide sequence ID" value="XM_024817812.1"/>
</dbReference>
<evidence type="ECO:0000256" key="10">
    <source>
        <dbReference type="PIRNR" id="PIRNR016302"/>
    </source>
</evidence>
<feature type="signal peptide" evidence="13">
    <location>
        <begin position="1"/>
        <end position="27"/>
    </location>
</feature>
<name>A0A2I2F504_ASPCN</name>
<comment type="catalytic activity">
    <reaction evidence="1 10">
        <text>Random hydrolysis of (1-&gt;6)-alpha-D-mannosidic linkages in unbranched (1-&gt;6)-mannans.</text>
        <dbReference type="EC" id="3.2.1.101"/>
    </reaction>
</comment>
<keyword evidence="12" id="KW-0812">Transmembrane</keyword>
<dbReference type="GO" id="GO:0016052">
    <property type="term" value="P:carbohydrate catabolic process"/>
    <property type="evidence" value="ECO:0007669"/>
    <property type="project" value="InterPro"/>
</dbReference>
<evidence type="ECO:0000256" key="7">
    <source>
        <dbReference type="ARBA" id="ARBA00023136"/>
    </source>
</evidence>
<feature type="region of interest" description="Disordered" evidence="11">
    <location>
        <begin position="403"/>
        <end position="450"/>
    </location>
</feature>
<proteinExistence type="inferred from homology"/>
<evidence type="ECO:0000256" key="5">
    <source>
        <dbReference type="ARBA" id="ARBA00022729"/>
    </source>
</evidence>